<dbReference type="GO" id="GO:0005634">
    <property type="term" value="C:nucleus"/>
    <property type="evidence" value="ECO:0007669"/>
    <property type="project" value="UniProtKB-SubCell"/>
</dbReference>
<comment type="caution">
    <text evidence="4">The sequence shown here is derived from an EMBL/GenBank/DDBJ whole genome shotgun (WGS) entry which is preliminary data.</text>
</comment>
<dbReference type="EMBL" id="JAOPGA020001865">
    <property type="protein sequence ID" value="KAL0491809.1"/>
    <property type="molecule type" value="Genomic_DNA"/>
</dbReference>
<dbReference type="PROSITE" id="PS51543">
    <property type="entry name" value="FYRC"/>
    <property type="match status" value="1"/>
</dbReference>
<dbReference type="InterPro" id="IPR003889">
    <property type="entry name" value="FYrich_C"/>
</dbReference>
<dbReference type="Pfam" id="PF05965">
    <property type="entry name" value="FYRC"/>
    <property type="match status" value="1"/>
</dbReference>
<dbReference type="GO" id="GO:0051726">
    <property type="term" value="P:regulation of cell cycle"/>
    <property type="evidence" value="ECO:0007669"/>
    <property type="project" value="TreeGrafter"/>
</dbReference>
<keyword evidence="2" id="KW-0539">Nucleus</keyword>
<dbReference type="PANTHER" id="PTHR22715:SF0">
    <property type="entry name" value="TRANSFORMING GROWTH FACTOR BETA REGULATOR 1"/>
    <property type="match status" value="1"/>
</dbReference>
<reference evidence="4 5" key="1">
    <citation type="submission" date="2024-03" db="EMBL/GenBank/DDBJ databases">
        <title>The Acrasis kona genome and developmental transcriptomes reveal deep origins of eukaryotic multicellular pathways.</title>
        <authorList>
            <person name="Sheikh S."/>
            <person name="Fu C.-J."/>
            <person name="Brown M.W."/>
            <person name="Baldauf S.L."/>
        </authorList>
    </citation>
    <scope>NUCLEOTIDE SEQUENCE [LARGE SCALE GENOMIC DNA]</scope>
    <source>
        <strain evidence="4 5">ATCC MYA-3509</strain>
    </source>
</reference>
<feature type="region of interest" description="Disordered" evidence="3">
    <location>
        <begin position="308"/>
        <end position="406"/>
    </location>
</feature>
<dbReference type="Pfam" id="PF05964">
    <property type="entry name" value="FYRN"/>
    <property type="match status" value="1"/>
</dbReference>
<feature type="compositionally biased region" description="Acidic residues" evidence="3">
    <location>
        <begin position="387"/>
        <end position="398"/>
    </location>
</feature>
<dbReference type="SMART" id="SM00542">
    <property type="entry name" value="FYRC"/>
    <property type="match status" value="1"/>
</dbReference>
<evidence type="ECO:0000313" key="4">
    <source>
        <dbReference type="EMBL" id="KAL0491809.1"/>
    </source>
</evidence>
<feature type="compositionally biased region" description="Basic and acidic residues" evidence="3">
    <location>
        <begin position="334"/>
        <end position="343"/>
    </location>
</feature>
<feature type="compositionally biased region" description="Basic and acidic residues" evidence="3">
    <location>
        <begin position="361"/>
        <end position="381"/>
    </location>
</feature>
<dbReference type="PANTHER" id="PTHR22715">
    <property type="entry name" value="TRANSFORMING GROWTH FACTOR BETA REGULATED GENE 1"/>
    <property type="match status" value="1"/>
</dbReference>
<dbReference type="Gene3D" id="3.30.160.360">
    <property type="match status" value="1"/>
</dbReference>
<dbReference type="InterPro" id="IPR040092">
    <property type="entry name" value="TBRG1"/>
</dbReference>
<evidence type="ECO:0000313" key="5">
    <source>
        <dbReference type="Proteomes" id="UP001431209"/>
    </source>
</evidence>
<accession>A0AAW2ZRJ4</accession>
<gene>
    <name evidence="4" type="ORF">AKO1_010220</name>
</gene>
<feature type="region of interest" description="Disordered" evidence="3">
    <location>
        <begin position="1"/>
        <end position="102"/>
    </location>
</feature>
<evidence type="ECO:0000256" key="3">
    <source>
        <dbReference type="SAM" id="MobiDB-lite"/>
    </source>
</evidence>
<proteinExistence type="predicted"/>
<dbReference type="InterPro" id="IPR003888">
    <property type="entry name" value="FYrich_N"/>
</dbReference>
<sequence length="406" mass="44350">MSESEHQVASSEEAPDTLKAQDDDTQMKESTGEQETKVDAKASNEPAVENGAGDTGDVEKNEEKEEAQEKSDETKSLDKQDETVATQPESQPPKPEPKPKLVYKVTIKNKDPKTGILTAKFSNVDEYDLLAARPPTTTSIRAPMPLSSVADPVSLLPLELGTVLTITALGVIDYQRNDFHTERYIYPIGFKSERQYKSFTNPSDKVAYMCEIQDGTSGPIFKVTASDNPSIVFTSSTPTGCCTPLVKKVNDVAGSGKRSTTSVSGPEFFGFSSPRVMQLIELLPNADKCANYVKKYTGSKALIAETAQILGTPDPKHRKTKSTPSSSTPKKRKSETPKSDGGSKKKRKKDTTSTDAATENSEDKKNQVIEQQKQEKEDIMNKPDSVFENDGEDFDDELSAAIKKSS</sequence>
<name>A0AAW2ZRJ4_9EUKA</name>
<organism evidence="4 5">
    <name type="scientific">Acrasis kona</name>
    <dbReference type="NCBI Taxonomy" id="1008807"/>
    <lineage>
        <taxon>Eukaryota</taxon>
        <taxon>Discoba</taxon>
        <taxon>Heterolobosea</taxon>
        <taxon>Tetramitia</taxon>
        <taxon>Eutetramitia</taxon>
        <taxon>Acrasidae</taxon>
        <taxon>Acrasis</taxon>
    </lineage>
</organism>
<feature type="compositionally biased region" description="Basic and acidic residues" evidence="3">
    <location>
        <begin position="19"/>
        <end position="42"/>
    </location>
</feature>
<keyword evidence="5" id="KW-1185">Reference proteome</keyword>
<evidence type="ECO:0000256" key="1">
    <source>
        <dbReference type="ARBA" id="ARBA00004123"/>
    </source>
</evidence>
<dbReference type="SMART" id="SM00541">
    <property type="entry name" value="FYRN"/>
    <property type="match status" value="1"/>
</dbReference>
<feature type="compositionally biased region" description="Basic and acidic residues" evidence="3">
    <location>
        <begin position="57"/>
        <end position="82"/>
    </location>
</feature>
<dbReference type="Proteomes" id="UP001431209">
    <property type="component" value="Unassembled WGS sequence"/>
</dbReference>
<comment type="subcellular location">
    <subcellularLocation>
        <location evidence="1">Nucleus</location>
    </subcellularLocation>
</comment>
<protein>
    <submittedName>
        <fullName evidence="4">Uncharacterized protein</fullName>
    </submittedName>
</protein>
<evidence type="ECO:0000256" key="2">
    <source>
        <dbReference type="ARBA" id="ARBA00023242"/>
    </source>
</evidence>
<dbReference type="AlphaFoldDB" id="A0AAW2ZRJ4"/>
<dbReference type="PROSITE" id="PS51542">
    <property type="entry name" value="FYRN"/>
    <property type="match status" value="1"/>
</dbReference>